<dbReference type="GO" id="GO:0006355">
    <property type="term" value="P:regulation of DNA-templated transcription"/>
    <property type="evidence" value="ECO:0007669"/>
    <property type="project" value="InterPro"/>
</dbReference>
<keyword evidence="9" id="KW-1185">Reference proteome</keyword>
<evidence type="ECO:0000256" key="3">
    <source>
        <dbReference type="ARBA" id="ARBA00023125"/>
    </source>
</evidence>
<reference evidence="9" key="1">
    <citation type="journal article" date="2020" name="Nat. Commun.">
        <title>Genome assembly of wild tea tree DASZ reveals pedigree and selection history of tea varieties.</title>
        <authorList>
            <person name="Zhang W."/>
            <person name="Zhang Y."/>
            <person name="Qiu H."/>
            <person name="Guo Y."/>
            <person name="Wan H."/>
            <person name="Zhang X."/>
            <person name="Scossa F."/>
            <person name="Alseekh S."/>
            <person name="Zhang Q."/>
            <person name="Wang P."/>
            <person name="Xu L."/>
            <person name="Schmidt M.H."/>
            <person name="Jia X."/>
            <person name="Li D."/>
            <person name="Zhu A."/>
            <person name="Guo F."/>
            <person name="Chen W."/>
            <person name="Ni D."/>
            <person name="Usadel B."/>
            <person name="Fernie A.R."/>
            <person name="Wen W."/>
        </authorList>
    </citation>
    <scope>NUCLEOTIDE SEQUENCE [LARGE SCALE GENOMIC DNA]</scope>
    <source>
        <strain evidence="9">cv. G240</strain>
    </source>
</reference>
<feature type="compositionally biased region" description="Basic and acidic residues" evidence="6">
    <location>
        <begin position="1266"/>
        <end position="1280"/>
    </location>
</feature>
<dbReference type="PANTHER" id="PTHR33463:SF203">
    <property type="entry name" value="AAA+ ATPASE DOMAIN-CONTAINING PROTEIN"/>
    <property type="match status" value="1"/>
</dbReference>
<dbReference type="InterPro" id="IPR032675">
    <property type="entry name" value="LRR_dom_sf"/>
</dbReference>
<dbReference type="EMBL" id="JACBKZ010000010">
    <property type="protein sequence ID" value="KAF5940727.1"/>
    <property type="molecule type" value="Genomic_DNA"/>
</dbReference>
<keyword evidence="4" id="KW-0804">Transcription</keyword>
<protein>
    <recommendedName>
        <fullName evidence="7">NAC domain-containing protein</fullName>
    </recommendedName>
</protein>
<feature type="region of interest" description="Disordered" evidence="6">
    <location>
        <begin position="1237"/>
        <end position="1280"/>
    </location>
</feature>
<evidence type="ECO:0000256" key="4">
    <source>
        <dbReference type="ARBA" id="ARBA00023163"/>
    </source>
</evidence>
<keyword evidence="1" id="KW-0611">Plant defense</keyword>
<feature type="domain" description="NAC" evidence="7">
    <location>
        <begin position="1020"/>
        <end position="1172"/>
    </location>
</feature>
<keyword evidence="3" id="KW-0238">DNA-binding</keyword>
<name>A0A7J7GJR0_CAMSI</name>
<sequence>MKELKALSMLNVYIEGSLPTSLRWLTNLRSLSLYKCGLINDISVIGALENLEILSFQGTKIEELPKEIGRLSHLKLLDLLQCGVKRICPGVLSSLSKLEELYLGSSFNDEHRIEETKATFTELCGLSNFTTLVIHLRHFAYWPRDLVLTNLKAFDIAFGNISISYISFIYSQLQNQLTLWDLHESDLMESEFKNLLKITKILDIRAAGVKNVGGYDLDKDGFKKLTKLYLSVCQDLEYVIETTDGVPVPQIAFPVLQLLHLENLEKLKKICHGQLPEEAFSALTQLELRYLPALTHLWKGPTQLVRLRNLTSLTLSNCDELESMFSLSIARDLMQLQTLSVTECCKMEVLISSEEEGDQNEIASTTTETTDKIVFPKLKELNLEDLPSFTAICKAINGIELPQLNQLDLWWIPKLNSFCNTLDSNYDTIQPLFNKVSQEKSKPSLVKSVRSNKGFGESALVSHVELITLEHLSIVGMDNVIEIWPRELQPKVRDIIIYLCRKLSNILFPSDVIKGMQSLERLKMAWCQSVEVVFDLEGIIVREGYPDVVLPSLTKLVLLYLPKLTHVWKNNLLRIPSFQNLTSLTVVGCSILRYIFSSSQAKLLVKLREIVVAECGVLEAIVNEEPKVDDEVATNIIMFPQLNSLKLYNLPSLKSLCPQAYTFEGSFIKKIKVINCPNMRALPSALQRMLELQESNVREVEFFNSAQHHLLDRKFSLSTNGRLDVTGIDEPTEIWHNQLEVGCLDKVGFMRVQCCGKLSSVVSSKLMQRLHNIQGLKVWWCDSLEMIFDLQEGGCADVAEKETLITQLSELLLKYLPKLTHIWKNISQQTHCFENLSSLKVQHCDNLRYIFTISMANVLVNLDDLTVEHCEKVEKIVTRENGEEIFSLEIFAVNLKNLPSLMKMNMIDFDVDNLLKMTLSKIMTLPKITNVNTIVRHDFLKFYEDQEVGETNQAYCDHFVNNDNFSKELFFSGSTSQQGLYTKIFMFNIFLISVIKLGGSSNKKKKALFDGEKPNSNIQLPPGFRFHPTDEELIVHYLRNKATSSSLPAAIIAEVDLYKCKPWELPRKLCLAIRNGYWKATASDKPILSSCGARIIGVKKALVFYRGRPPRGIKTDRNMQEYRLPEATRLTSKRKGCMRWWWWGDSGGRNGDGGGEGNGSGGSAVQCHWYDKNSIRNSLEDQFGSRNEPLCEEPCSTSTNAKLEMTRFSSTSFEASKNSTTVCEGYSDTNYSQYSVPPFDSSINGQKRKQPTEGTQYENLIQPKKKVTDRDDQWSDDRTESNNYVVQTSLKDPYQIKVEVSRKPQKCDECEAFTCVPNEIPGVEMKSKGKKKERKDILKTQPNKLQGKRSHAQSLPPSPSSCEHFTFFVWLDPVFMLPKSCVASKVNLENVFVVKAFFIEIKLRCKLISGEESGKSFRLTTLTFSVFNLYLQKF</sequence>
<dbReference type="Gene3D" id="2.170.150.80">
    <property type="entry name" value="NAC domain"/>
    <property type="match status" value="2"/>
</dbReference>
<evidence type="ECO:0000259" key="7">
    <source>
        <dbReference type="PROSITE" id="PS51005"/>
    </source>
</evidence>
<dbReference type="PROSITE" id="PS51005">
    <property type="entry name" value="NAC"/>
    <property type="match status" value="1"/>
</dbReference>
<comment type="caution">
    <text evidence="8">The sequence shown here is derived from an EMBL/GenBank/DDBJ whole genome shotgun (WGS) entry which is preliminary data.</text>
</comment>
<proteinExistence type="predicted"/>
<dbReference type="Pfam" id="PF23247">
    <property type="entry name" value="LRR_RPS2"/>
    <property type="match status" value="3"/>
</dbReference>
<dbReference type="GO" id="GO:0003677">
    <property type="term" value="F:DNA binding"/>
    <property type="evidence" value="ECO:0007669"/>
    <property type="project" value="UniProtKB-KW"/>
</dbReference>
<evidence type="ECO:0000256" key="5">
    <source>
        <dbReference type="ARBA" id="ARBA00023242"/>
    </source>
</evidence>
<organism evidence="8 9">
    <name type="scientific">Camellia sinensis</name>
    <name type="common">Tea plant</name>
    <name type="synonym">Thea sinensis</name>
    <dbReference type="NCBI Taxonomy" id="4442"/>
    <lineage>
        <taxon>Eukaryota</taxon>
        <taxon>Viridiplantae</taxon>
        <taxon>Streptophyta</taxon>
        <taxon>Embryophyta</taxon>
        <taxon>Tracheophyta</taxon>
        <taxon>Spermatophyta</taxon>
        <taxon>Magnoliopsida</taxon>
        <taxon>eudicotyledons</taxon>
        <taxon>Gunneridae</taxon>
        <taxon>Pentapetalae</taxon>
        <taxon>asterids</taxon>
        <taxon>Ericales</taxon>
        <taxon>Theaceae</taxon>
        <taxon>Camellia</taxon>
    </lineage>
</organism>
<reference evidence="8 9" key="2">
    <citation type="submission" date="2020-07" db="EMBL/GenBank/DDBJ databases">
        <title>Genome assembly of wild tea tree DASZ reveals pedigree and selection history of tea varieties.</title>
        <authorList>
            <person name="Zhang W."/>
        </authorList>
    </citation>
    <scope>NUCLEOTIDE SEQUENCE [LARGE SCALE GENOMIC DNA]</scope>
    <source>
        <strain evidence="9">cv. G240</strain>
        <tissue evidence="8">Leaf</tissue>
    </source>
</reference>
<dbReference type="InterPro" id="IPR003441">
    <property type="entry name" value="NAC-dom"/>
</dbReference>
<evidence type="ECO:0000313" key="8">
    <source>
        <dbReference type="EMBL" id="KAF5940727.1"/>
    </source>
</evidence>
<dbReference type="InterPro" id="IPR036093">
    <property type="entry name" value="NAC_dom_sf"/>
</dbReference>
<dbReference type="SUPFAM" id="SSF101941">
    <property type="entry name" value="NAC domain"/>
    <property type="match status" value="1"/>
</dbReference>
<evidence type="ECO:0000256" key="6">
    <source>
        <dbReference type="SAM" id="MobiDB-lite"/>
    </source>
</evidence>
<dbReference type="PANTHER" id="PTHR33463">
    <property type="entry name" value="NB-ARC DOMAIN-CONTAINING PROTEIN-RELATED"/>
    <property type="match status" value="1"/>
</dbReference>
<evidence type="ECO:0000256" key="1">
    <source>
        <dbReference type="ARBA" id="ARBA00022821"/>
    </source>
</evidence>
<keyword evidence="5" id="KW-0539">Nucleus</keyword>
<dbReference type="Proteomes" id="UP000593564">
    <property type="component" value="Unassembled WGS sequence"/>
</dbReference>
<evidence type="ECO:0000313" key="9">
    <source>
        <dbReference type="Proteomes" id="UP000593564"/>
    </source>
</evidence>
<dbReference type="InterPro" id="IPR057135">
    <property type="entry name" value="At4g27190-like_LRR"/>
</dbReference>
<gene>
    <name evidence="8" type="ORF">HYC85_021894</name>
</gene>
<feature type="region of interest" description="Disordered" evidence="6">
    <location>
        <begin position="1325"/>
        <end position="1358"/>
    </location>
</feature>
<dbReference type="Gene3D" id="3.80.10.10">
    <property type="entry name" value="Ribonuclease Inhibitor"/>
    <property type="match status" value="3"/>
</dbReference>
<accession>A0A7J7GJR0</accession>
<keyword evidence="2" id="KW-0805">Transcription regulation</keyword>
<dbReference type="Pfam" id="PF02365">
    <property type="entry name" value="NAM"/>
    <property type="match status" value="2"/>
</dbReference>
<dbReference type="SUPFAM" id="SSF52058">
    <property type="entry name" value="L domain-like"/>
    <property type="match status" value="2"/>
</dbReference>
<dbReference type="InterPro" id="IPR050905">
    <property type="entry name" value="Plant_NBS-LRR"/>
</dbReference>
<evidence type="ECO:0000256" key="2">
    <source>
        <dbReference type="ARBA" id="ARBA00023015"/>
    </source>
</evidence>